<evidence type="ECO:0000313" key="7">
    <source>
        <dbReference type="Proteomes" id="UP000808146"/>
    </source>
</evidence>
<keyword evidence="5" id="KW-0732">Signal</keyword>
<comment type="caution">
    <text evidence="6">The sequence shown here is derived from an EMBL/GenBank/DDBJ whole genome shotgun (WGS) entry which is preliminary data.</text>
</comment>
<accession>A0A9D7LR50</accession>
<feature type="repeat" description="TPR" evidence="3">
    <location>
        <begin position="67"/>
        <end position="100"/>
    </location>
</feature>
<feature type="repeat" description="TPR" evidence="3">
    <location>
        <begin position="101"/>
        <end position="134"/>
    </location>
</feature>
<feature type="compositionally biased region" description="Polar residues" evidence="4">
    <location>
        <begin position="168"/>
        <end position="180"/>
    </location>
</feature>
<dbReference type="Gene3D" id="1.25.40.10">
    <property type="entry name" value="Tetratricopeptide repeat domain"/>
    <property type="match status" value="1"/>
</dbReference>
<dbReference type="Pfam" id="PF13428">
    <property type="entry name" value="TPR_14"/>
    <property type="match status" value="1"/>
</dbReference>
<proteinExistence type="predicted"/>
<organism evidence="6 7">
    <name type="scientific">Candidatus Dechloromonas phosphorivorans</name>
    <dbReference type="NCBI Taxonomy" id="2899244"/>
    <lineage>
        <taxon>Bacteria</taxon>
        <taxon>Pseudomonadati</taxon>
        <taxon>Pseudomonadota</taxon>
        <taxon>Betaproteobacteria</taxon>
        <taxon>Rhodocyclales</taxon>
        <taxon>Azonexaceae</taxon>
        <taxon>Dechloromonas</taxon>
    </lineage>
</organism>
<dbReference type="Proteomes" id="UP000808146">
    <property type="component" value="Unassembled WGS sequence"/>
</dbReference>
<feature type="signal peptide" evidence="5">
    <location>
        <begin position="1"/>
        <end position="34"/>
    </location>
</feature>
<protein>
    <submittedName>
        <fullName evidence="6">Tetratricopeptide repeat protein</fullName>
    </submittedName>
</protein>
<dbReference type="InterPro" id="IPR019734">
    <property type="entry name" value="TPR_rpt"/>
</dbReference>
<dbReference type="EMBL" id="JADKBR010000001">
    <property type="protein sequence ID" value="MBK8888972.1"/>
    <property type="molecule type" value="Genomic_DNA"/>
</dbReference>
<evidence type="ECO:0000256" key="1">
    <source>
        <dbReference type="ARBA" id="ARBA00022737"/>
    </source>
</evidence>
<feature type="chain" id="PRO_5038891598" evidence="5">
    <location>
        <begin position="35"/>
        <end position="200"/>
    </location>
</feature>
<dbReference type="PANTHER" id="PTHR44943:SF8">
    <property type="entry name" value="TPR REPEAT-CONTAINING PROTEIN MJ0263"/>
    <property type="match status" value="1"/>
</dbReference>
<dbReference type="SMART" id="SM00028">
    <property type="entry name" value="TPR"/>
    <property type="match status" value="2"/>
</dbReference>
<feature type="region of interest" description="Disordered" evidence="4">
    <location>
        <begin position="160"/>
        <end position="200"/>
    </location>
</feature>
<keyword evidence="1" id="KW-0677">Repeat</keyword>
<dbReference type="PANTHER" id="PTHR44943">
    <property type="entry name" value="CELLULOSE SYNTHASE OPERON PROTEIN C"/>
    <property type="match status" value="1"/>
</dbReference>
<evidence type="ECO:0000256" key="4">
    <source>
        <dbReference type="SAM" id="MobiDB-lite"/>
    </source>
</evidence>
<dbReference type="InterPro" id="IPR051685">
    <property type="entry name" value="Ycf3/AcsC/BcsC/TPR_MFPF"/>
</dbReference>
<evidence type="ECO:0000256" key="3">
    <source>
        <dbReference type="PROSITE-ProRule" id="PRU00339"/>
    </source>
</evidence>
<evidence type="ECO:0000313" key="6">
    <source>
        <dbReference type="EMBL" id="MBK8888972.1"/>
    </source>
</evidence>
<dbReference type="AlphaFoldDB" id="A0A9D7LR50"/>
<dbReference type="InterPro" id="IPR011990">
    <property type="entry name" value="TPR-like_helical_dom_sf"/>
</dbReference>
<dbReference type="SUPFAM" id="SSF48452">
    <property type="entry name" value="TPR-like"/>
    <property type="match status" value="1"/>
</dbReference>
<name>A0A9D7LR50_9RHOO</name>
<evidence type="ECO:0000256" key="2">
    <source>
        <dbReference type="ARBA" id="ARBA00022803"/>
    </source>
</evidence>
<keyword evidence="2 3" id="KW-0802">TPR repeat</keyword>
<evidence type="ECO:0000256" key="5">
    <source>
        <dbReference type="SAM" id="SignalP"/>
    </source>
</evidence>
<gene>
    <name evidence="6" type="ORF">IPN75_00655</name>
</gene>
<reference evidence="7" key="1">
    <citation type="journal article" date="2021" name="Nat. Commun.">
        <title>Connecting structure to function with the recovery of over 1000 high-quality metagenome-assembled genomes from activated sludge using long-read sequencing.</title>
        <authorList>
            <person name="Singleton C.M."/>
            <person name="Petriglieri F."/>
            <person name="Kristensen J.M."/>
            <person name="Kirkegaard R.H."/>
            <person name="Michaelsen T.Y."/>
            <person name="Andersen M.H."/>
            <person name="Kondrotaite Z."/>
            <person name="Karst S.M."/>
            <person name="Dueholm M.S."/>
            <person name="Nielsen P.H."/>
            <person name="Albertsen M."/>
        </authorList>
    </citation>
    <scope>NUCLEOTIDE SEQUENCE [LARGE SCALE GENOMIC DNA]</scope>
</reference>
<dbReference type="PROSITE" id="PS50005">
    <property type="entry name" value="TPR"/>
    <property type="match status" value="2"/>
</dbReference>
<dbReference type="Pfam" id="PF13432">
    <property type="entry name" value="TPR_16"/>
    <property type="match status" value="1"/>
</dbReference>
<sequence length="200" mass="21678">MSSASPPQPCHRATRVLRAAILGLAFAVSAPLVADTLADAQKQIRQGKFPQALATLDLYLETSPNDAQARFLKGVIYTETGKTDEAIIVFTKLTQDYPEFPEPYNNLAVLYARQKQYEKARMALEMAIQAHPSYATAYENLGDLYARQASDAYGKAAQLDGASKSAKTKQALSRELTTMSPKAGDKTTADSAAARKATNQ</sequence>